<evidence type="ECO:0000256" key="2">
    <source>
        <dbReference type="ARBA" id="ARBA00022448"/>
    </source>
</evidence>
<gene>
    <name evidence="5" type="ORF">C6Y28_06065</name>
</gene>
<dbReference type="GO" id="GO:0007155">
    <property type="term" value="P:cell adhesion"/>
    <property type="evidence" value="ECO:0007669"/>
    <property type="project" value="InterPro"/>
</dbReference>
<dbReference type="CDD" id="cd01017">
    <property type="entry name" value="AdcA"/>
    <property type="match status" value="1"/>
</dbReference>
<dbReference type="SUPFAM" id="SSF53807">
    <property type="entry name" value="Helical backbone' metal receptor"/>
    <property type="match status" value="1"/>
</dbReference>
<dbReference type="PANTHER" id="PTHR42953">
    <property type="entry name" value="HIGH-AFFINITY ZINC UPTAKE SYSTEM PROTEIN ZNUA-RELATED"/>
    <property type="match status" value="1"/>
</dbReference>
<dbReference type="Pfam" id="PF01297">
    <property type="entry name" value="ZnuA"/>
    <property type="match status" value="1"/>
</dbReference>
<dbReference type="OrthoDB" id="9810636at2"/>
<dbReference type="AlphaFoldDB" id="A0A1M6T826"/>
<dbReference type="InterPro" id="IPR006129">
    <property type="entry name" value="AdhesinB"/>
</dbReference>
<evidence type="ECO:0000256" key="4">
    <source>
        <dbReference type="RuleBase" id="RU003512"/>
    </source>
</evidence>
<dbReference type="PRINTS" id="PR00690">
    <property type="entry name" value="ADHESNFAMILY"/>
</dbReference>
<dbReference type="InterPro" id="IPR006128">
    <property type="entry name" value="Lipoprotein_PsaA-like"/>
</dbReference>
<comment type="similarity">
    <text evidence="1 4">Belongs to the bacterial solute-binding protein 9 family.</text>
</comment>
<dbReference type="InterPro" id="IPR006127">
    <property type="entry name" value="ZnuA-like"/>
</dbReference>
<keyword evidence="3" id="KW-0732">Signal</keyword>
<evidence type="ECO:0000313" key="6">
    <source>
        <dbReference type="Proteomes" id="UP000238358"/>
    </source>
</evidence>
<dbReference type="Proteomes" id="UP000238358">
    <property type="component" value="Chromosome"/>
</dbReference>
<dbReference type="Gene3D" id="3.40.50.1980">
    <property type="entry name" value="Nitrogenase molybdenum iron protein domain"/>
    <property type="match status" value="2"/>
</dbReference>
<dbReference type="GO" id="GO:0046872">
    <property type="term" value="F:metal ion binding"/>
    <property type="evidence" value="ECO:0007669"/>
    <property type="project" value="InterPro"/>
</dbReference>
<protein>
    <submittedName>
        <fullName evidence="5">ABC transporter substrate-binding protein</fullName>
    </submittedName>
</protein>
<dbReference type="RefSeq" id="WP_027895411.1">
    <property type="nucleotide sequence ID" value="NZ_CALDUZ010000054.1"/>
</dbReference>
<sequence length="308" mass="33884">MLFHTLSRLARYITVLAACLCVISLAGCGPAADVPDDGKLKVAVTFDALKEFTQAVGGDKVDVYTLIPDGTEPHEFQPTTQTIKHLGKSQLFVYSGLGMEPWAPKVVEAAKNTALHTVNASQGVTPIALTDEEDIKEHGAYDPHIWLSLVNAQIEVSNIAAALAEADPANADYYRNNAGNYKKQLQSLQDEYARKFASVPRKDFVTGHAAFAYLCRDFGLTQHSVESVFSSGEPSARQLARLADYCRANDVRTIFVEDMVSPKTSETLAREVGARVETIHTIETSEDDESYLDRMRDNLEKIYASSLY</sequence>
<dbReference type="EMBL" id="CP027569">
    <property type="protein sequence ID" value="AVO27199.1"/>
    <property type="molecule type" value="Genomic_DNA"/>
</dbReference>
<name>A0A1M6T826_MEGEL</name>
<evidence type="ECO:0000313" key="5">
    <source>
        <dbReference type="EMBL" id="AVO27199.1"/>
    </source>
</evidence>
<evidence type="ECO:0000256" key="1">
    <source>
        <dbReference type="ARBA" id="ARBA00011028"/>
    </source>
</evidence>
<accession>A0A1M6T826</accession>
<dbReference type="PRINTS" id="PR00691">
    <property type="entry name" value="ADHESINB"/>
</dbReference>
<reference evidence="5 6" key="1">
    <citation type="journal article" date="2018" name="Genome Announc.">
        <title>Complete genomes of two Megasphaera elsdenii strains, NCIMB 702410 and ATCC 25940.</title>
        <authorList>
            <person name="Hatmaker E.A."/>
            <person name="O'Dell K."/>
            <person name="Riley L.A."/>
            <person name="Klingeman D.M."/>
            <person name="Guss A.M."/>
        </authorList>
    </citation>
    <scope>NUCLEOTIDE SEQUENCE [LARGE SCALE GENOMIC DNA]</scope>
    <source>
        <strain evidence="5 6">NCIMB702410</strain>
    </source>
</reference>
<proteinExistence type="inferred from homology"/>
<dbReference type="PANTHER" id="PTHR42953:SF3">
    <property type="entry name" value="HIGH-AFFINITY ZINC UPTAKE SYSTEM PROTEIN ZNUA"/>
    <property type="match status" value="1"/>
</dbReference>
<evidence type="ECO:0000256" key="3">
    <source>
        <dbReference type="ARBA" id="ARBA00022729"/>
    </source>
</evidence>
<dbReference type="GO" id="GO:0030001">
    <property type="term" value="P:metal ion transport"/>
    <property type="evidence" value="ECO:0007669"/>
    <property type="project" value="InterPro"/>
</dbReference>
<organism evidence="5 6">
    <name type="scientific">Megasphaera elsdenii</name>
    <dbReference type="NCBI Taxonomy" id="907"/>
    <lineage>
        <taxon>Bacteria</taxon>
        <taxon>Bacillati</taxon>
        <taxon>Bacillota</taxon>
        <taxon>Negativicutes</taxon>
        <taxon>Veillonellales</taxon>
        <taxon>Veillonellaceae</taxon>
        <taxon>Megasphaera</taxon>
    </lineage>
</organism>
<dbReference type="InterPro" id="IPR050492">
    <property type="entry name" value="Bact_metal-bind_prot9"/>
</dbReference>
<keyword evidence="2 4" id="KW-0813">Transport</keyword>